<dbReference type="PANTHER" id="PTHR33067:SF15">
    <property type="entry name" value="RNA-DIRECTED DNA POLYMERASE"/>
    <property type="match status" value="1"/>
</dbReference>
<evidence type="ECO:0000256" key="3">
    <source>
        <dbReference type="SAM" id="MobiDB-lite"/>
    </source>
</evidence>
<gene>
    <name evidence="5" type="ORF">CCACVL1_21633</name>
</gene>
<dbReference type="InterPro" id="IPR000477">
    <property type="entry name" value="RT_dom"/>
</dbReference>
<dbReference type="PANTHER" id="PTHR33067">
    <property type="entry name" value="RNA-DIRECTED DNA POLYMERASE-RELATED"/>
    <property type="match status" value="1"/>
</dbReference>
<accession>A0A1R3H2R0</accession>
<dbReference type="InterPro" id="IPR026960">
    <property type="entry name" value="RVT-Znf"/>
</dbReference>
<keyword evidence="5" id="KW-0548">Nucleotidyltransferase</keyword>
<dbReference type="Proteomes" id="UP000188268">
    <property type="component" value="Unassembled WGS sequence"/>
</dbReference>
<keyword evidence="5" id="KW-0808">Transferase</keyword>
<dbReference type="Pfam" id="PF14111">
    <property type="entry name" value="DUF4283"/>
    <property type="match status" value="1"/>
</dbReference>
<sequence>MSLSNMCSKLSIREEGESKIVINPEWIAGFDGEGNSPGILGHLFAKKRVHAEGLRSAMFQAWHLVGDMVIKEVGDGLFWFQFEDGQERDRVLVNQPWCFNRALLVLRQYNGDQVPEEVNFDFGPFWVRIFRLMLNMMNEMVGKAVGQVLGTVMEVDPYWGRFLRIRVNVDLNLPMKKTHEVETPDGDTTVTFKYEKTPAYCYVCESPDIKFRKNDAPTDSFRSGGAPSWRPRAIGLLREDGLPAVTGSVYGESAIEGSRRRVQNQASSLLREGGLPAKTGSVNGESAMEGGRRWFANHVDSALLRGRQLARGTYRGSPEEVDSRFQGRGGAKNKQVVGREVIPINEKEVGNVEAMNPIRRAVRETQENPNYIPLLVAEGSGESLTPTRERGNTFHGTRDKVVAALGQGKFSVGPYKVGLGNNEKEALGLDRNKGLAESNVGCVNPKAKDAGLNLGPAKDVGDNESKTSSSFFVFGQNPQVETRKIRKWKKSARVSHQYSFDVLEPAFNAQVGQKRSKGLSINEGGFGKRSKETEMETEGYKEAQVVRAEQTVDRGKQPVPAAEVDTIFDENCASVWRFTGFYGQPVATRRHESWSLLRNLHSQCDLPWLCVGDYNEILSSEEKIGGALRPSHFIEAFRSVIDDCEFMEILIRGPKMTWKRRINGEFVFERLDRCLVSRSWLKRFNFSYEQHIPSIISDHLPILIGVSNQWENMQRQRRVFRFENMWCMHGEVQNVVRSAWEANGESNILTKIQNCAADLDDWDKRVFGNMKQAIKRKKRVFDTVYESAQAGGDSSDLQKYQDELEDLYKQEEILWRQRSKALWLEEIFATTNPSDEEIDWVIDKVPNRHTVDMKQLLNIEFTREEVKQAVFDMHPSKAPGPDVSQRAKGPAGETTFDGSLRGVATNLFYLGDVEVEGHSDYSLKYRNQCNRHSKGWRKLGECSSTFMKTILAFGVVLGTNFPISPDCNILSRISAILEAVLRGPYLPHPKSKSCRSCAQIEALRVLYDLCSQSFSVRAIQGESQSAFILDRMIFDNAFIAFETVHFMRNKRESRKKHMALKLDLNKAYDRVEWLFLERIMQRMEFPDNWVARIMMCVRSVSYSISINGELSEKIIPTRGIRQGDPLSPYLFLFCMEGLSALLQDAARNGDIEGVAVNRFAPKVTHLFFADDCLLFLKASLEESDVVGELLSRFALASGQQINIDKSAILFSQNTPQALRDTIMQRMEVSRVIENEKYLGLPVMVGRSRRRELQSIKDRLWGENHDWKKIHWHSWTDLCVSRMDGGLGFRDFEAFNLSLLAKQCWRLMTNPDSLCYRIMKAKYFWGSDFMRAKLGTNPSFIWRSLLAGRRVLEEGSRWRVGDGASILALKEKWIDSHPSYIPRLKADFGDEINNLRVADLIDHDTRSWQVKKLEDLFLEDDVFLIRCLPLPGHWRRDSLLWNLDPMGQFSVRSGYVVARKVLGREEFSVQQRSPIWHLIWTAKVYPKVQYFVWRVVQFLLPVTSNLRIRGMDVVDSCVVCGTNSETIPHIFFFCPLSRAVWSSLCPWVEDFLDDWATGDQFWNNLFNKAAQLGSLDRVFLTLWVLWGNRNRCYHDQTCATRSKLSATIEFHLRQVSRIQGQGQRTETHRREIVWTPPAEGIAKVNVDAAFVNPQDGAGLAAVARDSNGEVLCSVAAKDRFVKDSLYAEIFTVCLGVLMARQEGFNHCVIESDCLMVVLALNKKGRVSWEGDCVLEEIRDLASFFDSISFVHVKREANVCAHSLAKHAYTHVASFVQYGSLPPDVFGHGPLKASRRSAPVRYHILVREIPPFGLEDLMAQDHSVLSRCCMPNTRSSGTKDFVFNSEPERTLFALRKENLPREQGGDSSTPSSQASSPRSTTSSSSLESQSPRENMAEENNNNRTLMELAAPNVTTQRLAIQYPTNEENFEIKSGFIQLLPKFHGMPGEDPHRHLKDFQIVCSSMKMQGISEEQFKLRTFPFALMDLAKDWLYYMPSGSITSWMSLKKLFLEKFFPVHKASSIRKEISGIKQSQGETMYEFWERFKRLCSNSASGGAFIDKTPTNAWILIENMAANTQQFGTRESCAQRDGNIRRINEVSTHSSTLEQRIEEATQQIALLTDLVKSNLSSVSKETMEIIKKKIGQLASDVSELKAQGQNKIPSQPKLPPKENVNAITLRSGKELEEPYPTKPTMDEGTSNEEDELHVLVKEIKIEDDETKAKETSVVKPKLDSKKEPFPTKSRKSMKEDEDQDILDIFRKVEVNIPLLDAIQQVPRYAKLLKQLCTNKKRLQGKLNVGATVSAVLQRHLPPKCKDPDMFSITCSIGNTIIDNAIFNLGASLSVMPYSFYQTLKIGPLKYTDVDLQLADGSLVHPKGVLENILIKVQRLIFPIDIFVMEMEGEITKDQCPLLLGRPFLRTSHTKIDVFDGSLTMEFDGDVIHPKLSSNLSLKTNDFVCVVEKWVKKELGTTSSPMTSEQLSKGRQRITSFRQRKDENFHLAWERFKKLCADCPQHGISQQVLIECFYQGLEVDDQLLVDSINNIPLCDRTVKDAYEALEALTQAIAPPSWIKKKNKEKLGERGKISIKDWKSMINFLWIASAT</sequence>
<dbReference type="InterPro" id="IPR005162">
    <property type="entry name" value="Retrotrans_gag_dom"/>
</dbReference>
<dbReference type="Pfam" id="PF13456">
    <property type="entry name" value="RVT_3"/>
    <property type="match status" value="1"/>
</dbReference>
<dbReference type="PROSITE" id="PS50878">
    <property type="entry name" value="RT_POL"/>
    <property type="match status" value="1"/>
</dbReference>
<dbReference type="Gene3D" id="2.40.70.10">
    <property type="entry name" value="Acid Proteases"/>
    <property type="match status" value="1"/>
</dbReference>
<keyword evidence="5" id="KW-0695">RNA-directed DNA polymerase</keyword>
<dbReference type="Gene3D" id="3.60.10.10">
    <property type="entry name" value="Endonuclease/exonuclease/phosphatase"/>
    <property type="match status" value="1"/>
</dbReference>
<dbReference type="Pfam" id="PF13966">
    <property type="entry name" value="zf-RVT"/>
    <property type="match status" value="1"/>
</dbReference>
<dbReference type="EMBL" id="AWWV01012748">
    <property type="protein sequence ID" value="OMO64624.1"/>
    <property type="molecule type" value="Genomic_DNA"/>
</dbReference>
<name>A0A1R3H2R0_COCAP</name>
<proteinExistence type="predicted"/>
<dbReference type="InterPro" id="IPR043502">
    <property type="entry name" value="DNA/RNA_pol_sf"/>
</dbReference>
<dbReference type="CDD" id="cd00303">
    <property type="entry name" value="retropepsin_like"/>
    <property type="match status" value="1"/>
</dbReference>
<dbReference type="GO" id="GO:0003964">
    <property type="term" value="F:RNA-directed DNA polymerase activity"/>
    <property type="evidence" value="ECO:0007669"/>
    <property type="project" value="UniProtKB-KW"/>
</dbReference>
<dbReference type="InterPro" id="IPR021109">
    <property type="entry name" value="Peptidase_aspartic_dom_sf"/>
</dbReference>
<dbReference type="Gramene" id="OMO64624">
    <property type="protein sequence ID" value="OMO64624"/>
    <property type="gene ID" value="CCACVL1_21633"/>
</dbReference>
<dbReference type="SUPFAM" id="SSF56219">
    <property type="entry name" value="DNase I-like"/>
    <property type="match status" value="1"/>
</dbReference>
<dbReference type="GO" id="GO:0006310">
    <property type="term" value="P:DNA recombination"/>
    <property type="evidence" value="ECO:0007669"/>
    <property type="project" value="UniProtKB-KW"/>
</dbReference>
<evidence type="ECO:0000313" key="6">
    <source>
        <dbReference type="Proteomes" id="UP000188268"/>
    </source>
</evidence>
<dbReference type="Pfam" id="PF00078">
    <property type="entry name" value="RVT_1"/>
    <property type="match status" value="1"/>
</dbReference>
<evidence type="ECO:0000256" key="1">
    <source>
        <dbReference type="ARBA" id="ARBA00023172"/>
    </source>
</evidence>
<evidence type="ECO:0000313" key="5">
    <source>
        <dbReference type="EMBL" id="OMO64624.1"/>
    </source>
</evidence>
<keyword evidence="1" id="KW-0233">DNA recombination</keyword>
<dbReference type="InterPro" id="IPR044730">
    <property type="entry name" value="RNase_H-like_dom_plant"/>
</dbReference>
<feature type="coiled-coil region" evidence="2">
    <location>
        <begin position="2093"/>
        <end position="2153"/>
    </location>
</feature>
<dbReference type="InterPro" id="IPR036397">
    <property type="entry name" value="RNaseH_sf"/>
</dbReference>
<comment type="caution">
    <text evidence="5">The sequence shown here is derived from an EMBL/GenBank/DDBJ whole genome shotgun (WGS) entry which is preliminary data.</text>
</comment>
<dbReference type="STRING" id="210143.A0A1R3H2R0"/>
<organism evidence="5 6">
    <name type="scientific">Corchorus capsularis</name>
    <name type="common">Jute</name>
    <dbReference type="NCBI Taxonomy" id="210143"/>
    <lineage>
        <taxon>Eukaryota</taxon>
        <taxon>Viridiplantae</taxon>
        <taxon>Streptophyta</taxon>
        <taxon>Embryophyta</taxon>
        <taxon>Tracheophyta</taxon>
        <taxon>Spermatophyta</taxon>
        <taxon>Magnoliopsida</taxon>
        <taxon>eudicotyledons</taxon>
        <taxon>Gunneridae</taxon>
        <taxon>Pentapetalae</taxon>
        <taxon>rosids</taxon>
        <taxon>malvids</taxon>
        <taxon>Malvales</taxon>
        <taxon>Malvaceae</taxon>
        <taxon>Grewioideae</taxon>
        <taxon>Apeibeae</taxon>
        <taxon>Corchorus</taxon>
    </lineage>
</organism>
<feature type="compositionally biased region" description="Low complexity" evidence="3">
    <location>
        <begin position="1865"/>
        <end position="1897"/>
    </location>
</feature>
<dbReference type="InterPro" id="IPR036691">
    <property type="entry name" value="Endo/exonu/phosph_ase_sf"/>
</dbReference>
<dbReference type="InterPro" id="IPR025558">
    <property type="entry name" value="DUF4283"/>
</dbReference>
<reference evidence="5 6" key="1">
    <citation type="submission" date="2013-09" db="EMBL/GenBank/DDBJ databases">
        <title>Corchorus capsularis genome sequencing.</title>
        <authorList>
            <person name="Alam M."/>
            <person name="Haque M.S."/>
            <person name="Islam M.S."/>
            <person name="Emdad E.M."/>
            <person name="Islam M.M."/>
            <person name="Ahmed B."/>
            <person name="Halim A."/>
            <person name="Hossen Q.M.M."/>
            <person name="Hossain M.Z."/>
            <person name="Ahmed R."/>
            <person name="Khan M.M."/>
            <person name="Islam R."/>
            <person name="Rashid M.M."/>
            <person name="Khan S.A."/>
            <person name="Rahman M.S."/>
            <person name="Alam M."/>
        </authorList>
    </citation>
    <scope>NUCLEOTIDE SEQUENCE [LARGE SCALE GENOMIC DNA]</scope>
    <source>
        <strain evidence="6">cv. CVL-1</strain>
        <tissue evidence="5">Whole seedling</tissue>
    </source>
</reference>
<evidence type="ECO:0000259" key="4">
    <source>
        <dbReference type="PROSITE" id="PS50878"/>
    </source>
</evidence>
<feature type="region of interest" description="Disordered" evidence="3">
    <location>
        <begin position="875"/>
        <end position="895"/>
    </location>
</feature>
<feature type="domain" description="Reverse transcriptase" evidence="4">
    <location>
        <begin position="969"/>
        <end position="1242"/>
    </location>
</feature>
<dbReference type="SUPFAM" id="SSF53098">
    <property type="entry name" value="Ribonuclease H-like"/>
    <property type="match status" value="1"/>
</dbReference>
<keyword evidence="6" id="KW-1185">Reference proteome</keyword>
<keyword evidence="2" id="KW-0175">Coiled coil</keyword>
<dbReference type="SUPFAM" id="SSF56672">
    <property type="entry name" value="DNA/RNA polymerases"/>
    <property type="match status" value="1"/>
</dbReference>
<dbReference type="CDD" id="cd06222">
    <property type="entry name" value="RNase_H_like"/>
    <property type="match status" value="1"/>
</dbReference>
<evidence type="ECO:0000256" key="2">
    <source>
        <dbReference type="SAM" id="Coils"/>
    </source>
</evidence>
<dbReference type="InterPro" id="IPR002156">
    <property type="entry name" value="RNaseH_domain"/>
</dbReference>
<feature type="compositionally biased region" description="Basic and acidic residues" evidence="3">
    <location>
        <begin position="2217"/>
        <end position="2235"/>
    </location>
</feature>
<dbReference type="InterPro" id="IPR012337">
    <property type="entry name" value="RNaseH-like_sf"/>
</dbReference>
<dbReference type="Gene3D" id="3.30.420.10">
    <property type="entry name" value="Ribonuclease H-like superfamily/Ribonuclease H"/>
    <property type="match status" value="1"/>
</dbReference>
<dbReference type="OrthoDB" id="3261222at2759"/>
<dbReference type="CDD" id="cd01650">
    <property type="entry name" value="RT_nLTR_like"/>
    <property type="match status" value="1"/>
</dbReference>
<dbReference type="Pfam" id="PF03732">
    <property type="entry name" value="Retrotrans_gag"/>
    <property type="match status" value="2"/>
</dbReference>
<feature type="region of interest" description="Disordered" evidence="3">
    <location>
        <begin position="2217"/>
        <end position="2244"/>
    </location>
</feature>
<dbReference type="GO" id="GO:0003676">
    <property type="term" value="F:nucleic acid binding"/>
    <property type="evidence" value="ECO:0007669"/>
    <property type="project" value="InterPro"/>
</dbReference>
<dbReference type="GO" id="GO:0004523">
    <property type="term" value="F:RNA-DNA hybrid ribonuclease activity"/>
    <property type="evidence" value="ECO:0007669"/>
    <property type="project" value="InterPro"/>
</dbReference>
<feature type="region of interest" description="Disordered" evidence="3">
    <location>
        <begin position="1854"/>
        <end position="1897"/>
    </location>
</feature>
<protein>
    <submittedName>
        <fullName evidence="5">Reverse transcriptase</fullName>
    </submittedName>
</protein>